<dbReference type="EC" id="6.1.1.5" evidence="14"/>
<comment type="catalytic activity">
    <reaction evidence="13 14">
        <text>tRNA(Ile) + L-isoleucine + ATP = L-isoleucyl-tRNA(Ile) + AMP + diphosphate</text>
        <dbReference type="Rhea" id="RHEA:11060"/>
        <dbReference type="Rhea" id="RHEA-COMP:9666"/>
        <dbReference type="Rhea" id="RHEA-COMP:9695"/>
        <dbReference type="ChEBI" id="CHEBI:30616"/>
        <dbReference type="ChEBI" id="CHEBI:33019"/>
        <dbReference type="ChEBI" id="CHEBI:58045"/>
        <dbReference type="ChEBI" id="CHEBI:78442"/>
        <dbReference type="ChEBI" id="CHEBI:78528"/>
        <dbReference type="ChEBI" id="CHEBI:456215"/>
        <dbReference type="EC" id="6.1.1.5"/>
    </reaction>
</comment>
<keyword evidence="6 14" id="KW-0479">Metal-binding</keyword>
<evidence type="ECO:0000256" key="12">
    <source>
        <dbReference type="ARBA" id="ARBA00025217"/>
    </source>
</evidence>
<keyword evidence="11 14" id="KW-0030">Aminoacyl-tRNA synthetase</keyword>
<evidence type="ECO:0000256" key="1">
    <source>
        <dbReference type="ARBA" id="ARBA00004496"/>
    </source>
</evidence>
<comment type="domain">
    <text evidence="14">IleRS has two distinct active sites: one for aminoacylation and one for editing. The misactivated valine is translocated from the active site to the editing site, which sterically excludes the correctly activated isoleucine. The single editing site contains two valyl binding pockets, one specific for each substrate (Val-AMP or Val-tRNA(Ile)).</text>
</comment>
<evidence type="ECO:0000256" key="5">
    <source>
        <dbReference type="ARBA" id="ARBA00022598"/>
    </source>
</evidence>
<keyword evidence="10 14" id="KW-0648">Protein biosynthesis</keyword>
<protein>
    <recommendedName>
        <fullName evidence="14">Isoleucine--tRNA ligase</fullName>
        <ecNumber evidence="14">6.1.1.5</ecNumber>
    </recommendedName>
    <alternativeName>
        <fullName evidence="14">Isoleucyl-tRNA synthetase</fullName>
        <shortName evidence="14">IleRS</shortName>
    </alternativeName>
</protein>
<dbReference type="GO" id="GO:0000049">
    <property type="term" value="F:tRNA binding"/>
    <property type="evidence" value="ECO:0007669"/>
    <property type="project" value="InterPro"/>
</dbReference>
<dbReference type="GO" id="GO:0005829">
    <property type="term" value="C:cytosol"/>
    <property type="evidence" value="ECO:0007669"/>
    <property type="project" value="TreeGrafter"/>
</dbReference>
<dbReference type="FunFam" id="3.40.50.620:FF:000048">
    <property type="entry name" value="Isoleucine--tRNA ligase"/>
    <property type="match status" value="1"/>
</dbReference>
<dbReference type="InterPro" id="IPR002300">
    <property type="entry name" value="aa-tRNA-synth_Ia"/>
</dbReference>
<feature type="domain" description="Aminoacyl-tRNA synthetase class Ia" evidence="15">
    <location>
        <begin position="27"/>
        <end position="661"/>
    </location>
</feature>
<feature type="domain" description="Zinc finger FPG/IleRS-type" evidence="16">
    <location>
        <begin position="914"/>
        <end position="940"/>
    </location>
</feature>
<dbReference type="InterPro" id="IPR001412">
    <property type="entry name" value="aa-tRNA-synth_I_CS"/>
</dbReference>
<keyword evidence="8 14" id="KW-0862">Zinc</keyword>
<evidence type="ECO:0000256" key="9">
    <source>
        <dbReference type="ARBA" id="ARBA00022840"/>
    </source>
</evidence>
<gene>
    <name evidence="14 18" type="primary">ileS</name>
    <name evidence="18" type="ORF">G3I67_00635</name>
</gene>
<dbReference type="FunFam" id="3.40.50.620:FF:000042">
    <property type="entry name" value="Isoleucine--tRNA ligase"/>
    <property type="match status" value="1"/>
</dbReference>
<dbReference type="CDD" id="cd00818">
    <property type="entry name" value="IleRS_core"/>
    <property type="match status" value="1"/>
</dbReference>
<feature type="short sequence motif" description="'HIGH' region" evidence="14">
    <location>
        <begin position="57"/>
        <end position="67"/>
    </location>
</feature>
<comment type="cofactor">
    <cofactor evidence="14">
        <name>Zn(2+)</name>
        <dbReference type="ChEBI" id="CHEBI:29105"/>
    </cofactor>
    <text evidence="14">Binds 1 zinc ion per subunit.</text>
</comment>
<feature type="binding site" evidence="14">
    <location>
        <position position="919"/>
    </location>
    <ligand>
        <name>Zn(2+)</name>
        <dbReference type="ChEBI" id="CHEBI:29105"/>
    </ligand>
</feature>
<dbReference type="Gene3D" id="3.90.740.10">
    <property type="entry name" value="Valyl/Leucyl/Isoleucyl-tRNA synthetase, editing domain"/>
    <property type="match status" value="1"/>
</dbReference>
<evidence type="ECO:0000256" key="8">
    <source>
        <dbReference type="ARBA" id="ARBA00022833"/>
    </source>
</evidence>
<dbReference type="EMBL" id="JAAGRN010000001">
    <property type="protein sequence ID" value="NDY81725.1"/>
    <property type="molecule type" value="Genomic_DNA"/>
</dbReference>
<comment type="caution">
    <text evidence="18">The sequence shown here is derived from an EMBL/GenBank/DDBJ whole genome shotgun (WGS) entry which is preliminary data.</text>
</comment>
<dbReference type="Pfam" id="PF06827">
    <property type="entry name" value="zf-FPG_IleRS"/>
    <property type="match status" value="1"/>
</dbReference>
<feature type="binding site" evidence="14">
    <location>
        <position position="936"/>
    </location>
    <ligand>
        <name>Zn(2+)</name>
        <dbReference type="ChEBI" id="CHEBI:29105"/>
    </ligand>
</feature>
<comment type="subcellular location">
    <subcellularLocation>
        <location evidence="1 14">Cytoplasm</location>
    </subcellularLocation>
</comment>
<evidence type="ECO:0000256" key="2">
    <source>
        <dbReference type="ARBA" id="ARBA00006887"/>
    </source>
</evidence>
<dbReference type="InterPro" id="IPR014729">
    <property type="entry name" value="Rossmann-like_a/b/a_fold"/>
</dbReference>
<feature type="binding site" evidence="14">
    <location>
        <position position="626"/>
    </location>
    <ligand>
        <name>ATP</name>
        <dbReference type="ChEBI" id="CHEBI:30616"/>
    </ligand>
</feature>
<evidence type="ECO:0000256" key="7">
    <source>
        <dbReference type="ARBA" id="ARBA00022741"/>
    </source>
</evidence>
<evidence type="ECO:0000256" key="13">
    <source>
        <dbReference type="ARBA" id="ARBA00048359"/>
    </source>
</evidence>
<dbReference type="PANTHER" id="PTHR42765:SF1">
    <property type="entry name" value="ISOLEUCINE--TRNA LIGASE, MITOCHONDRIAL"/>
    <property type="match status" value="1"/>
</dbReference>
<dbReference type="InterPro" id="IPR023585">
    <property type="entry name" value="Ile-tRNA-ligase_type1"/>
</dbReference>
<dbReference type="PRINTS" id="PR00984">
    <property type="entry name" value="TRNASYNTHILE"/>
</dbReference>
<reference evidence="18" key="1">
    <citation type="submission" date="2020-02" db="EMBL/GenBank/DDBJ databases">
        <authorList>
            <person name="Chen W.-M."/>
        </authorList>
    </citation>
    <scope>NUCLEOTIDE SEQUENCE</scope>
    <source>
        <strain evidence="18">NBD-18</strain>
    </source>
</reference>
<evidence type="ECO:0000256" key="11">
    <source>
        <dbReference type="ARBA" id="ARBA00023146"/>
    </source>
</evidence>
<feature type="short sequence motif" description="'KMSKS' region" evidence="14">
    <location>
        <begin position="623"/>
        <end position="627"/>
    </location>
</feature>
<dbReference type="InterPro" id="IPR009008">
    <property type="entry name" value="Val/Leu/Ile-tRNA-synth_edit"/>
</dbReference>
<dbReference type="Pfam" id="PF08264">
    <property type="entry name" value="Anticodon_1"/>
    <property type="match status" value="1"/>
</dbReference>
<dbReference type="InterPro" id="IPR050081">
    <property type="entry name" value="Ile-tRNA_ligase"/>
</dbReference>
<evidence type="ECO:0000259" key="17">
    <source>
        <dbReference type="Pfam" id="PF08264"/>
    </source>
</evidence>
<feature type="binding site" evidence="14">
    <location>
        <position position="916"/>
    </location>
    <ligand>
        <name>Zn(2+)</name>
        <dbReference type="ChEBI" id="CHEBI:29105"/>
    </ligand>
</feature>
<evidence type="ECO:0000256" key="3">
    <source>
        <dbReference type="ARBA" id="ARBA00011245"/>
    </source>
</evidence>
<dbReference type="GO" id="GO:0004822">
    <property type="term" value="F:isoleucine-tRNA ligase activity"/>
    <property type="evidence" value="ECO:0007669"/>
    <property type="project" value="UniProtKB-UniRule"/>
</dbReference>
<comment type="similarity">
    <text evidence="2 14">Belongs to the class-I aminoacyl-tRNA synthetase family. IleS type 1 subfamily.</text>
</comment>
<dbReference type="InterPro" id="IPR013155">
    <property type="entry name" value="M/V/L/I-tRNA-synth_anticd-bd"/>
</dbReference>
<dbReference type="InterPro" id="IPR002301">
    <property type="entry name" value="Ile-tRNA-ligase"/>
</dbReference>
<dbReference type="GO" id="GO:0006428">
    <property type="term" value="P:isoleucyl-tRNA aminoacylation"/>
    <property type="evidence" value="ECO:0007669"/>
    <property type="project" value="UniProtKB-UniRule"/>
</dbReference>
<dbReference type="SUPFAM" id="SSF52374">
    <property type="entry name" value="Nucleotidylyl transferase"/>
    <property type="match status" value="1"/>
</dbReference>
<dbReference type="CDD" id="cd07960">
    <property type="entry name" value="Anticodon_Ia_Ile_BEm"/>
    <property type="match status" value="1"/>
</dbReference>
<evidence type="ECO:0000256" key="6">
    <source>
        <dbReference type="ARBA" id="ARBA00022723"/>
    </source>
</evidence>
<dbReference type="AlphaFoldDB" id="A0A6B2R2Q8"/>
<organism evidence="18">
    <name type="scientific">Sheuella amnicola</name>
    <dbReference type="NCBI Taxonomy" id="2707330"/>
    <lineage>
        <taxon>Bacteria</taxon>
        <taxon>Pseudomonadati</taxon>
        <taxon>Pseudomonadota</taxon>
        <taxon>Betaproteobacteria</taxon>
        <taxon>Burkholderiales</taxon>
        <taxon>Alcaligenaceae</taxon>
        <taxon>Sheuella</taxon>
    </lineage>
</organism>
<name>A0A6B2R2Q8_9BURK</name>
<dbReference type="InterPro" id="IPR033708">
    <property type="entry name" value="Anticodon_Ile_BEm"/>
</dbReference>
<dbReference type="PANTHER" id="PTHR42765">
    <property type="entry name" value="SOLEUCYL-TRNA SYNTHETASE"/>
    <property type="match status" value="1"/>
</dbReference>
<dbReference type="Pfam" id="PF00133">
    <property type="entry name" value="tRNA-synt_1"/>
    <property type="match status" value="1"/>
</dbReference>
<dbReference type="GO" id="GO:0005524">
    <property type="term" value="F:ATP binding"/>
    <property type="evidence" value="ECO:0007669"/>
    <property type="project" value="UniProtKB-UniRule"/>
</dbReference>
<dbReference type="Gene3D" id="1.10.730.20">
    <property type="match status" value="1"/>
</dbReference>
<evidence type="ECO:0000256" key="10">
    <source>
        <dbReference type="ARBA" id="ARBA00022917"/>
    </source>
</evidence>
<keyword evidence="5 14" id="KW-0436">Ligase</keyword>
<dbReference type="InterPro" id="IPR010663">
    <property type="entry name" value="Znf_FPG/IleRS"/>
</dbReference>
<sequence length="949" mass="105888">MDYKNTLNLPDTTFPMRGDLPKREPGWVAQWKEKRVYQAIRQASAGRPPFLLHDGPPYANGDIHIGHAVNKILKDIIIKSRNMAGYDAAYVPGWDCHGMPIEIQIEKKFGKHLPVAEVQAKARAYALEQIERQKKDFERLGVLGDWDRPYLTMNHSNEANEIRVLGKILEKGYVFRGLKPVNWCFDCGSALAEAEVEYADRQDPAVHIAFPFANREAIAKAFEIPSAEAGAIVIWTTTPWTIPSNQALNIHPECEYALVRVSPAPATGELLLIAADRVKDCLEEWGMQGEIIAKCLGQALNLVEFEHPLANFDAGYKRKSPIYLGDYVTLDTGTGVVHSAPAYGVEDFLSCKAHGMKDADILNPVMGDGKYAASLPGFGGMTIWEANPKIVEALKQAGTLIKHESHKHSYMHCWRHKTPVIYRATSQWFAGMDVEPKDGKPTLRQSALAAIDATAFYPAWGRARLHAMIANRPDWTLSRQRQWGVPMAFFVHKETGALHPDTPALLEQIAKRVEKDGIEAWQAIEPSDLLSAEDAKHYEKNRDTLDVWFDSGSTHATVLGGENDTFAGSHGELTWPADMYLEGSDQHRGWFHSSLLTGCMLAGRAPYKSLLTHGFVVDGQGRKMSKSVGNVIAPQKVSDSLGAEILRLWVASTDYSGELSISDEILKRVVEGYRRIRNTLRFLLANLADFDASKDVIHPADMLEIDRYAVWMTAQMQAEVLRSYEQYDFHPAMSRLQTFCSEDLGAFYLDVLKDRLYTSAPRSQARRSAQSALLHITQTLLKLMAPVLSFTAEEAWSILLNSTLASTDLKNRITIFTECYHALPEMPDADKLDVRWSRLREIRAQVMRKLEELRTAGSIGSSLQGEVELTASGDELALLQSVADQLPFIFIVSRVSVEAGNGELNISIAPSGHQKCERCWHYRDDIGQDAAHPHICARCVSSLNEAAKQ</sequence>
<dbReference type="HAMAP" id="MF_02002">
    <property type="entry name" value="Ile_tRNA_synth_type1"/>
    <property type="match status" value="1"/>
</dbReference>
<dbReference type="SUPFAM" id="SSF47323">
    <property type="entry name" value="Anticodon-binding domain of a subclass of class I aminoacyl-tRNA synthetases"/>
    <property type="match status" value="1"/>
</dbReference>
<feature type="binding site" evidence="14">
    <location>
        <position position="582"/>
    </location>
    <ligand>
        <name>L-isoleucyl-5'-AMP</name>
        <dbReference type="ChEBI" id="CHEBI:178002"/>
    </ligand>
</feature>
<evidence type="ECO:0000259" key="16">
    <source>
        <dbReference type="Pfam" id="PF06827"/>
    </source>
</evidence>
<dbReference type="Gene3D" id="3.40.50.620">
    <property type="entry name" value="HUPs"/>
    <property type="match status" value="2"/>
</dbReference>
<keyword evidence="9 14" id="KW-0067">ATP-binding</keyword>
<keyword evidence="4 14" id="KW-0963">Cytoplasm</keyword>
<dbReference type="InterPro" id="IPR009080">
    <property type="entry name" value="tRNAsynth_Ia_anticodon-bd"/>
</dbReference>
<dbReference type="SUPFAM" id="SSF50677">
    <property type="entry name" value="ValRS/IleRS/LeuRS editing domain"/>
    <property type="match status" value="1"/>
</dbReference>
<comment type="function">
    <text evidence="12 14">Catalyzes the attachment of isoleucine to tRNA(Ile). As IleRS can inadvertently accommodate and process structurally similar amino acids such as valine, to avoid such errors it has two additional distinct tRNA(Ile)-dependent editing activities. One activity is designated as 'pretransfer' editing and involves the hydrolysis of activated Val-AMP. The other activity is designated 'posttransfer' editing and involves deacylation of mischarged Val-tRNA(Ile).</text>
</comment>
<dbReference type="NCBIfam" id="TIGR00392">
    <property type="entry name" value="ileS"/>
    <property type="match status" value="1"/>
</dbReference>
<keyword evidence="7 14" id="KW-0547">Nucleotide-binding</keyword>
<dbReference type="GO" id="GO:0008270">
    <property type="term" value="F:zinc ion binding"/>
    <property type="evidence" value="ECO:0007669"/>
    <property type="project" value="UniProtKB-UniRule"/>
</dbReference>
<feature type="domain" description="Methionyl/Valyl/Leucyl/Isoleucyl-tRNA synthetase anticodon-binding" evidence="17">
    <location>
        <begin position="706"/>
        <end position="868"/>
    </location>
</feature>
<evidence type="ECO:0000256" key="14">
    <source>
        <dbReference type="HAMAP-Rule" id="MF_02002"/>
    </source>
</evidence>
<proteinExistence type="inferred from homology"/>
<comment type="subunit">
    <text evidence="3 14">Monomer.</text>
</comment>
<accession>A0A6B2R2Q8</accession>
<feature type="binding site" evidence="14">
    <location>
        <position position="939"/>
    </location>
    <ligand>
        <name>Zn(2+)</name>
        <dbReference type="ChEBI" id="CHEBI:29105"/>
    </ligand>
</feature>
<dbReference type="GO" id="GO:0002161">
    <property type="term" value="F:aminoacyl-tRNA deacylase activity"/>
    <property type="evidence" value="ECO:0007669"/>
    <property type="project" value="InterPro"/>
</dbReference>
<dbReference type="RefSeq" id="WP_163651408.1">
    <property type="nucleotide sequence ID" value="NZ_JAAGRN010000001.1"/>
</dbReference>
<evidence type="ECO:0000256" key="4">
    <source>
        <dbReference type="ARBA" id="ARBA00022490"/>
    </source>
</evidence>
<evidence type="ECO:0000259" key="15">
    <source>
        <dbReference type="Pfam" id="PF00133"/>
    </source>
</evidence>
<dbReference type="PROSITE" id="PS00178">
    <property type="entry name" value="AA_TRNA_LIGASE_I"/>
    <property type="match status" value="1"/>
</dbReference>
<evidence type="ECO:0000313" key="18">
    <source>
        <dbReference type="EMBL" id="NDY81725.1"/>
    </source>
</evidence>